<reference evidence="3 4" key="2">
    <citation type="submission" date="2018-08" db="EMBL/GenBank/DDBJ databases">
        <title>Streptomyces kandeliansis sp. nov., an endophytic bacterium isolated from mangrove plant.</title>
        <authorList>
            <person name="Wang R."/>
        </authorList>
    </citation>
    <scope>NUCLEOTIDE SEQUENCE [LARGE SCALE GENOMIC DNA]</scope>
    <source>
        <strain evidence="4">H14(2018)</strain>
    </source>
</reference>
<evidence type="ECO:0000313" key="3">
    <source>
        <dbReference type="EMBL" id="AXH93254.1"/>
    </source>
</evidence>
<proteinExistence type="predicted"/>
<protein>
    <submittedName>
        <fullName evidence="3">Type VII secretion protein EccB</fullName>
    </submittedName>
</protein>
<dbReference type="NCBIfam" id="TIGR03919">
    <property type="entry name" value="T7SS_EccB"/>
    <property type="match status" value="1"/>
</dbReference>
<dbReference type="GO" id="GO:0005576">
    <property type="term" value="C:extracellular region"/>
    <property type="evidence" value="ECO:0007669"/>
    <property type="project" value="TreeGrafter"/>
</dbReference>
<dbReference type="AlphaFoldDB" id="A0A6N3K9X3"/>
<dbReference type="Gene3D" id="3.30.2390.20">
    <property type="entry name" value="Type VII secretion system EccB, repeat 1 domain"/>
    <property type="match status" value="1"/>
</dbReference>
<keyword evidence="2" id="KW-1133">Transmembrane helix</keyword>
<keyword evidence="2" id="KW-0812">Transmembrane</keyword>
<evidence type="ECO:0000313" key="4">
    <source>
        <dbReference type="Proteomes" id="UP000253958"/>
    </source>
</evidence>
<dbReference type="RefSeq" id="WP_114920701.1">
    <property type="nucleotide sequence ID" value="NZ_CP031263.1"/>
</dbReference>
<dbReference type="EMBL" id="CP031263">
    <property type="protein sequence ID" value="AXH93254.1"/>
    <property type="molecule type" value="Genomic_DNA"/>
</dbReference>
<reference evidence="3 4" key="1">
    <citation type="submission" date="2018-07" db="EMBL/GenBank/DDBJ databases">
        <authorList>
            <person name="Ye Y."/>
        </authorList>
    </citation>
    <scope>NUCLEOTIDE SEQUENCE [LARGE SCALE GENOMIC DNA]</scope>
    <source>
        <strain evidence="4">H14(2018)</strain>
    </source>
</reference>
<keyword evidence="2" id="KW-0472">Membrane</keyword>
<accession>A0A6N3K9X3</accession>
<dbReference type="InterPro" id="IPR044857">
    <property type="entry name" value="T7SS_EccB_R1"/>
</dbReference>
<evidence type="ECO:0000256" key="1">
    <source>
        <dbReference type="SAM" id="MobiDB-lite"/>
    </source>
</evidence>
<dbReference type="PANTHER" id="PTHR40765">
    <property type="entry name" value="ESX-2 SECRETION SYSTEM ATPASE ECCB2"/>
    <property type="match status" value="1"/>
</dbReference>
<sequence length="451" mass="47014">MQTQRDHVHAHQFMMGRLSSALVQGDPSTAEIPGQRAVTGLAFGVLISVLVVAGFAVYGWIVPGGSKAYTKSGVILVEKESGNRYVYLDGVLRPTPNLTSAMLIQGSGATVKLISKESIKDVPRGPSIGIDGAPQSVATGSMVAGPWLACLPGSVTDEPGDRLGLNLDPRAEAVPLPTDRFAVVRAADGPTYLVTAGRRHRVADPAVLAALGATTTRKVPAPQDWLDFLPDGPDLAPAEIPGEGRSGRVGDRSYPIGTLFRQRPDTGAEQLLVLRRDGLAPLSRTEFLLATATSGEEPVELSAADLAAARMSADRSLLTRLPDLTGLTPQEPGPYALCLRQSAVDGTRFDSTAVLVPLARSGVRPDGRTTVLLAPGSGMAVLPAPVGPGAAQPLPTYIADDGKAYPIGDQDAVRALKLDRVVNVPFPRELLALVPQGPALGMRALAAAEVG</sequence>
<dbReference type="InterPro" id="IPR007795">
    <property type="entry name" value="T7SS_EccB"/>
</dbReference>
<gene>
    <name evidence="3" type="primary">eccB</name>
    <name evidence="3" type="ORF">DVH21_26760</name>
</gene>
<dbReference type="Pfam" id="PF05108">
    <property type="entry name" value="T7SS_ESX1_EccB"/>
    <property type="match status" value="1"/>
</dbReference>
<name>A0A6N3K9X3_9ACTN</name>
<dbReference type="Proteomes" id="UP000253958">
    <property type="component" value="Chromosome"/>
</dbReference>
<feature type="transmembrane region" description="Helical" evidence="2">
    <location>
        <begin position="41"/>
        <end position="61"/>
    </location>
</feature>
<evidence type="ECO:0000256" key="2">
    <source>
        <dbReference type="SAM" id="Phobius"/>
    </source>
</evidence>
<dbReference type="PANTHER" id="PTHR40765:SF2">
    <property type="entry name" value="ESX-2 SECRETION SYSTEM ATPASE ECCB2"/>
    <property type="match status" value="1"/>
</dbReference>
<feature type="region of interest" description="Disordered" evidence="1">
    <location>
        <begin position="238"/>
        <end position="258"/>
    </location>
</feature>
<organism evidence="3 4">
    <name type="scientific">Micromonospora aurantiaca</name>
    <name type="common">nom. illeg.</name>
    <dbReference type="NCBI Taxonomy" id="47850"/>
    <lineage>
        <taxon>Bacteria</taxon>
        <taxon>Bacillati</taxon>
        <taxon>Actinomycetota</taxon>
        <taxon>Actinomycetes</taxon>
        <taxon>Micromonosporales</taxon>
        <taxon>Micromonosporaceae</taxon>
        <taxon>Micromonospora</taxon>
    </lineage>
</organism>